<reference evidence="1" key="1">
    <citation type="submission" date="2018-05" db="EMBL/GenBank/DDBJ databases">
        <authorList>
            <person name="Lanie J.A."/>
            <person name="Ng W.-L."/>
            <person name="Kazmierczak K.M."/>
            <person name="Andrzejewski T.M."/>
            <person name="Davidsen T.M."/>
            <person name="Wayne K.J."/>
            <person name="Tettelin H."/>
            <person name="Glass J.I."/>
            <person name="Rusch D."/>
            <person name="Podicherti R."/>
            <person name="Tsui H.-C.T."/>
            <person name="Winkler M.E."/>
        </authorList>
    </citation>
    <scope>NUCLEOTIDE SEQUENCE</scope>
</reference>
<name>A0A382ILH3_9ZZZZ</name>
<organism evidence="1">
    <name type="scientific">marine metagenome</name>
    <dbReference type="NCBI Taxonomy" id="408172"/>
    <lineage>
        <taxon>unclassified sequences</taxon>
        <taxon>metagenomes</taxon>
        <taxon>ecological metagenomes</taxon>
    </lineage>
</organism>
<accession>A0A382ILH3</accession>
<dbReference type="AlphaFoldDB" id="A0A382ILH3"/>
<sequence>MHRGIVDAHSHLGKGIVPDPRSILNRFGYRQELPIENDEI</sequence>
<dbReference type="EMBL" id="UINC01067919">
    <property type="protein sequence ID" value="SVC00067.1"/>
    <property type="molecule type" value="Genomic_DNA"/>
</dbReference>
<evidence type="ECO:0000313" key="1">
    <source>
        <dbReference type="EMBL" id="SVC00067.1"/>
    </source>
</evidence>
<protein>
    <submittedName>
        <fullName evidence="1">Uncharacterized protein</fullName>
    </submittedName>
</protein>
<proteinExistence type="predicted"/>
<gene>
    <name evidence="1" type="ORF">METZ01_LOCUS252921</name>
</gene>